<evidence type="ECO:0000313" key="9">
    <source>
        <dbReference type="EMBL" id="ROP42859.1"/>
    </source>
</evidence>
<feature type="domain" description="Threonine/serine exporter-like N-terminal" evidence="8">
    <location>
        <begin position="368"/>
        <end position="498"/>
    </location>
</feature>
<feature type="transmembrane region" description="Helical" evidence="7">
    <location>
        <begin position="363"/>
        <end position="387"/>
    </location>
</feature>
<keyword evidence="10" id="KW-1185">Reference proteome</keyword>
<dbReference type="RefSeq" id="WP_123380241.1">
    <property type="nucleotide sequence ID" value="NZ_RJKN01000005.1"/>
</dbReference>
<feature type="transmembrane region" description="Helical" evidence="7">
    <location>
        <begin position="478"/>
        <end position="505"/>
    </location>
</feature>
<dbReference type="InterPro" id="IPR050539">
    <property type="entry name" value="ThrE_Dicarb/AminoAcid_Exp"/>
</dbReference>
<dbReference type="AlphaFoldDB" id="A0A3N1HK37"/>
<name>A0A3N1HK37_9ACTN</name>
<evidence type="ECO:0000256" key="7">
    <source>
        <dbReference type="SAM" id="Phobius"/>
    </source>
</evidence>
<dbReference type="InParanoid" id="A0A3N1HK37"/>
<feature type="transmembrane region" description="Helical" evidence="7">
    <location>
        <begin position="418"/>
        <end position="439"/>
    </location>
</feature>
<dbReference type="GO" id="GO:0022857">
    <property type="term" value="F:transmembrane transporter activity"/>
    <property type="evidence" value="ECO:0007669"/>
    <property type="project" value="InterPro"/>
</dbReference>
<feature type="domain" description="Threonine/serine exporter-like N-terminal" evidence="8">
    <location>
        <begin position="90"/>
        <end position="345"/>
    </location>
</feature>
<comment type="similarity">
    <text evidence="6">Belongs to the ThrE exporter (TC 2.A.79) family.</text>
</comment>
<feature type="transmembrane region" description="Helical" evidence="7">
    <location>
        <begin position="289"/>
        <end position="310"/>
    </location>
</feature>
<evidence type="ECO:0000256" key="3">
    <source>
        <dbReference type="ARBA" id="ARBA00022692"/>
    </source>
</evidence>
<proteinExistence type="inferred from homology"/>
<dbReference type="Pfam" id="PF06738">
    <property type="entry name" value="ThrE"/>
    <property type="match status" value="2"/>
</dbReference>
<sequence length="523" mass="52008">MSVVPPAPATPPTGVPAVEPLSTATATGAVAAARQRSGGRPRTAGWRRVIGTEEQTRQLPVVERLRGTPFAAPHRMAAPADASDARASLDLLVRLAVLLLRSGAGMAEAESSVVAAAIALGLDDERLDVDITWSSVTLGYDPVDGPPVARLQVVRTSGTEFARLSAAHALVLDLVDGRVDRADLSLRMSQVERAARPYRRSIVRVAWGLLAVAVAARLGGGPLALVAAFGMAVAVDAGARAMSRAGAASFFVVAAGAFVAGALSSGVTLVTEALTDVVPPGLLGAAPSAALVVASGIVVLLPGGALVAAVEDALDGFPVTAAARLVTVLMTTAAIAGGVVLSIELTRRAGLPGVDPAAAGAAVGGALTPTWVALVATALGAGAAAVAYRTPPRLLVVTAVAAVLGTGVQVLVSDSEGARAFGTLAAAAVVGAVGRVAALRRRATPLAVVVPGTIMLLPGLTFYTALVELTGGTVVTGLVLLGEAVAIALGIGAGVALGDAVAAPVERGLDQVGRRRRQAALRS</sequence>
<evidence type="ECO:0000313" key="10">
    <source>
        <dbReference type="Proteomes" id="UP000276232"/>
    </source>
</evidence>
<feature type="transmembrane region" description="Helical" evidence="7">
    <location>
        <begin position="247"/>
        <end position="269"/>
    </location>
</feature>
<comment type="caution">
    <text evidence="9">The sequence shown here is derived from an EMBL/GenBank/DDBJ whole genome shotgun (WGS) entry which is preliminary data.</text>
</comment>
<dbReference type="GO" id="GO:0005886">
    <property type="term" value="C:plasma membrane"/>
    <property type="evidence" value="ECO:0007669"/>
    <property type="project" value="UniProtKB-SubCell"/>
</dbReference>
<keyword evidence="2" id="KW-1003">Cell membrane</keyword>
<dbReference type="GO" id="GO:0015744">
    <property type="term" value="P:succinate transport"/>
    <property type="evidence" value="ECO:0007669"/>
    <property type="project" value="TreeGrafter"/>
</dbReference>
<evidence type="ECO:0000256" key="2">
    <source>
        <dbReference type="ARBA" id="ARBA00022475"/>
    </source>
</evidence>
<comment type="subcellular location">
    <subcellularLocation>
        <location evidence="1">Cell membrane</location>
        <topology evidence="1">Multi-pass membrane protein</topology>
    </subcellularLocation>
</comment>
<feature type="transmembrane region" description="Helical" evidence="7">
    <location>
        <begin position="322"/>
        <end position="343"/>
    </location>
</feature>
<dbReference type="InterPro" id="IPR010619">
    <property type="entry name" value="ThrE-like_N"/>
</dbReference>
<feature type="transmembrane region" description="Helical" evidence="7">
    <location>
        <begin position="446"/>
        <end position="466"/>
    </location>
</feature>
<evidence type="ECO:0000256" key="4">
    <source>
        <dbReference type="ARBA" id="ARBA00022989"/>
    </source>
</evidence>
<dbReference type="OrthoDB" id="9763957at2"/>
<dbReference type="PANTHER" id="PTHR34390:SF2">
    <property type="entry name" value="SUCCINATE TRANSPORTER SUBUNIT YJJP-RELATED"/>
    <property type="match status" value="1"/>
</dbReference>
<evidence type="ECO:0000259" key="8">
    <source>
        <dbReference type="Pfam" id="PF06738"/>
    </source>
</evidence>
<gene>
    <name evidence="9" type="ORF">EDC03_2146</name>
</gene>
<evidence type="ECO:0000256" key="5">
    <source>
        <dbReference type="ARBA" id="ARBA00023136"/>
    </source>
</evidence>
<keyword evidence="5 7" id="KW-0472">Membrane</keyword>
<evidence type="ECO:0000256" key="6">
    <source>
        <dbReference type="ARBA" id="ARBA00034125"/>
    </source>
</evidence>
<keyword evidence="4 7" id="KW-1133">Transmembrane helix</keyword>
<protein>
    <submittedName>
        <fullName evidence="9">Uncharacterized membrane protein YjjP (DUF1212 family)</fullName>
    </submittedName>
</protein>
<dbReference type="EMBL" id="RJKN01000005">
    <property type="protein sequence ID" value="ROP42859.1"/>
    <property type="molecule type" value="Genomic_DNA"/>
</dbReference>
<accession>A0A3N1HK37</accession>
<reference evidence="9 10" key="1">
    <citation type="journal article" date="2015" name="Stand. Genomic Sci.">
        <title>Genomic Encyclopedia of Bacterial and Archaeal Type Strains, Phase III: the genomes of soil and plant-associated and newly described type strains.</title>
        <authorList>
            <person name="Whitman W.B."/>
            <person name="Woyke T."/>
            <person name="Klenk H.P."/>
            <person name="Zhou Y."/>
            <person name="Lilburn T.G."/>
            <person name="Beck B.J."/>
            <person name="De Vos P."/>
            <person name="Vandamme P."/>
            <person name="Eisen J.A."/>
            <person name="Garrity G."/>
            <person name="Hugenholtz P."/>
            <person name="Kyrpides N.C."/>
        </authorList>
    </citation>
    <scope>NUCLEOTIDE SEQUENCE [LARGE SCALE GENOMIC DNA]</scope>
    <source>
        <strain evidence="9 10">CECT 7306</strain>
    </source>
</reference>
<evidence type="ECO:0000256" key="1">
    <source>
        <dbReference type="ARBA" id="ARBA00004651"/>
    </source>
</evidence>
<dbReference type="PANTHER" id="PTHR34390">
    <property type="entry name" value="UPF0442 PROTEIN YJJB-RELATED"/>
    <property type="match status" value="1"/>
</dbReference>
<dbReference type="Proteomes" id="UP000276232">
    <property type="component" value="Unassembled WGS sequence"/>
</dbReference>
<organism evidence="9 10">
    <name type="scientific">Pseudokineococcus lusitanus</name>
    <dbReference type="NCBI Taxonomy" id="763993"/>
    <lineage>
        <taxon>Bacteria</taxon>
        <taxon>Bacillati</taxon>
        <taxon>Actinomycetota</taxon>
        <taxon>Actinomycetes</taxon>
        <taxon>Kineosporiales</taxon>
        <taxon>Kineosporiaceae</taxon>
        <taxon>Pseudokineococcus</taxon>
    </lineage>
</organism>
<feature type="transmembrane region" description="Helical" evidence="7">
    <location>
        <begin position="394"/>
        <end position="412"/>
    </location>
</feature>
<feature type="transmembrane region" description="Helical" evidence="7">
    <location>
        <begin position="205"/>
        <end position="235"/>
    </location>
</feature>
<keyword evidence="3 7" id="KW-0812">Transmembrane</keyword>